<sequence>MTEYDRPHLSFEEQVAILESRGLDCSGCDAPSSLAKVGYYRLSAYTYPFRKPLEPGDSEETPIQFRSAEFSAGYKLSDALKLYDFDNSLRLLCTEAMKVVEIGLRVQIAYVLGRRDRFGYLNRESLDERACNREAPDGDGDMFDYWRRRYDRLKRQAAAEDFVRHYMLKYDGRLPIWVAVEVLDFGGVIRLFSLLNRNDQNEIARTWGVNDGRRLHKWLLNLGTVRNICAHHSRLWNRVLNYEIAKFPPSIVDPELTHIAEHIFPKKLYPSLAVLAYLVPRMDARTNWPRTLRTKIKLKFPSLIGISPEENMGFPSGWDELPLWNYSPPK</sequence>
<protein>
    <submittedName>
        <fullName evidence="1">Abortive infection bacteriophage resistance protein</fullName>
    </submittedName>
</protein>
<dbReference type="EMBL" id="FNTV01000001">
    <property type="protein sequence ID" value="SEE18637.1"/>
    <property type="molecule type" value="Genomic_DNA"/>
</dbReference>
<dbReference type="Pfam" id="PF07751">
    <property type="entry name" value="Abi_2"/>
    <property type="match status" value="1"/>
</dbReference>
<evidence type="ECO:0000313" key="1">
    <source>
        <dbReference type="EMBL" id="SEE18637.1"/>
    </source>
</evidence>
<organism evidence="1 2">
    <name type="scientific">Arthrobacter alpinus</name>
    <dbReference type="NCBI Taxonomy" id="656366"/>
    <lineage>
        <taxon>Bacteria</taxon>
        <taxon>Bacillati</taxon>
        <taxon>Actinomycetota</taxon>
        <taxon>Actinomycetes</taxon>
        <taxon>Micrococcales</taxon>
        <taxon>Micrococcaceae</taxon>
        <taxon>Arthrobacter</taxon>
    </lineage>
</organism>
<name>A0A1H5GSI1_9MICC</name>
<dbReference type="AlphaFoldDB" id="A0A1H5GSI1"/>
<dbReference type="RefSeq" id="WP_074710685.1">
    <property type="nucleotide sequence ID" value="NZ_FNTV01000001.1"/>
</dbReference>
<evidence type="ECO:0000313" key="2">
    <source>
        <dbReference type="Proteomes" id="UP000182725"/>
    </source>
</evidence>
<proteinExistence type="predicted"/>
<dbReference type="InterPro" id="IPR011664">
    <property type="entry name" value="Abi_system_AbiD/AbiF-like"/>
</dbReference>
<dbReference type="Proteomes" id="UP000182725">
    <property type="component" value="Unassembled WGS sequence"/>
</dbReference>
<accession>A0A1H5GSI1</accession>
<gene>
    <name evidence="1" type="ORF">SAMN04489740_0838</name>
</gene>
<reference evidence="1 2" key="1">
    <citation type="submission" date="2016-10" db="EMBL/GenBank/DDBJ databases">
        <authorList>
            <person name="de Groot N.N."/>
        </authorList>
    </citation>
    <scope>NUCLEOTIDE SEQUENCE [LARGE SCALE GENOMIC DNA]</scope>
    <source>
        <strain evidence="1 2">DSM 22274</strain>
    </source>
</reference>